<dbReference type="OrthoDB" id="661148at2759"/>
<evidence type="ECO:0000256" key="1">
    <source>
        <dbReference type="ARBA" id="ARBA00022723"/>
    </source>
</evidence>
<dbReference type="InterPro" id="IPR043145">
    <property type="entry name" value="Znf_ZZ_sf"/>
</dbReference>
<dbReference type="GO" id="GO:0070530">
    <property type="term" value="F:K63-linked polyubiquitin modification-dependent protein binding"/>
    <property type="evidence" value="ECO:0007669"/>
    <property type="project" value="TreeGrafter"/>
</dbReference>
<feature type="domain" description="RING-type" evidence="6">
    <location>
        <begin position="18"/>
        <end position="39"/>
    </location>
</feature>
<evidence type="ECO:0000259" key="6">
    <source>
        <dbReference type="PROSITE" id="PS50089"/>
    </source>
</evidence>
<proteinExistence type="predicted"/>
<dbReference type="PANTHER" id="PTHR15090">
    <property type="entry name" value="SEQUESTOSOME 1-RELATED"/>
    <property type="match status" value="1"/>
</dbReference>
<dbReference type="GO" id="GO:0008270">
    <property type="term" value="F:zinc ion binding"/>
    <property type="evidence" value="ECO:0007669"/>
    <property type="project" value="UniProtKB-KW"/>
</dbReference>
<dbReference type="CDD" id="cd02340">
    <property type="entry name" value="ZZ_NBR1_like"/>
    <property type="match status" value="1"/>
</dbReference>
<dbReference type="InterPro" id="IPR013083">
    <property type="entry name" value="Znf_RING/FYVE/PHD"/>
</dbReference>
<keyword evidence="1" id="KW-0479">Metal-binding</keyword>
<dbReference type="Gene3D" id="3.30.60.90">
    <property type="match status" value="2"/>
</dbReference>
<keyword evidence="3" id="KW-0862">Zinc</keyword>
<dbReference type="GO" id="GO:0035973">
    <property type="term" value="P:aggrephagy"/>
    <property type="evidence" value="ECO:0007669"/>
    <property type="project" value="TreeGrafter"/>
</dbReference>
<evidence type="ECO:0000313" key="9">
    <source>
        <dbReference type="Proteomes" id="UP000076532"/>
    </source>
</evidence>
<dbReference type="GO" id="GO:0044753">
    <property type="term" value="C:amphisome"/>
    <property type="evidence" value="ECO:0007669"/>
    <property type="project" value="TreeGrafter"/>
</dbReference>
<name>A0A166W6R9_9AGAM</name>
<dbReference type="GO" id="GO:0000423">
    <property type="term" value="P:mitophagy"/>
    <property type="evidence" value="ECO:0007669"/>
    <property type="project" value="TreeGrafter"/>
</dbReference>
<dbReference type="GO" id="GO:0016235">
    <property type="term" value="C:aggresome"/>
    <property type="evidence" value="ECO:0007669"/>
    <property type="project" value="TreeGrafter"/>
</dbReference>
<dbReference type="PROSITE" id="PS00518">
    <property type="entry name" value="ZF_RING_1"/>
    <property type="match status" value="1"/>
</dbReference>
<dbReference type="PROSITE" id="PS50089">
    <property type="entry name" value="ZF_RING_2"/>
    <property type="match status" value="1"/>
</dbReference>
<feature type="compositionally biased region" description="Basic and acidic residues" evidence="5">
    <location>
        <begin position="270"/>
        <end position="287"/>
    </location>
</feature>
<dbReference type="SUPFAM" id="SSF57850">
    <property type="entry name" value="RING/U-box"/>
    <property type="match status" value="3"/>
</dbReference>
<organism evidence="8 9">
    <name type="scientific">Athelia psychrophila</name>
    <dbReference type="NCBI Taxonomy" id="1759441"/>
    <lineage>
        <taxon>Eukaryota</taxon>
        <taxon>Fungi</taxon>
        <taxon>Dikarya</taxon>
        <taxon>Basidiomycota</taxon>
        <taxon>Agaricomycotina</taxon>
        <taxon>Agaricomycetes</taxon>
        <taxon>Agaricomycetidae</taxon>
        <taxon>Atheliales</taxon>
        <taxon>Atheliaceae</taxon>
        <taxon>Athelia</taxon>
    </lineage>
</organism>
<protein>
    <recommendedName>
        <fullName evidence="10">ZZ-type domain-containing protein</fullName>
    </recommendedName>
</protein>
<dbReference type="Pfam" id="PF00569">
    <property type="entry name" value="ZZ"/>
    <property type="match status" value="2"/>
</dbReference>
<dbReference type="PANTHER" id="PTHR15090:SF0">
    <property type="entry name" value="SEQUESTOSOME-1"/>
    <property type="match status" value="1"/>
</dbReference>
<evidence type="ECO:0000256" key="5">
    <source>
        <dbReference type="SAM" id="MobiDB-lite"/>
    </source>
</evidence>
<accession>A0A166W6R9</accession>
<dbReference type="GO" id="GO:0007032">
    <property type="term" value="P:endosome organization"/>
    <property type="evidence" value="ECO:0007669"/>
    <property type="project" value="TreeGrafter"/>
</dbReference>
<dbReference type="InterPro" id="IPR017907">
    <property type="entry name" value="Znf_RING_CS"/>
</dbReference>
<dbReference type="PROSITE" id="PS50135">
    <property type="entry name" value="ZF_ZZ_2"/>
    <property type="match status" value="2"/>
</dbReference>
<keyword evidence="2 4" id="KW-0863">Zinc-finger</keyword>
<dbReference type="InterPro" id="IPR001841">
    <property type="entry name" value="Znf_RING"/>
</dbReference>
<dbReference type="Gene3D" id="3.30.40.10">
    <property type="entry name" value="Zinc/RING finger domain, C3HC4 (zinc finger)"/>
    <property type="match status" value="1"/>
</dbReference>
<dbReference type="EMBL" id="KV417482">
    <property type="protein sequence ID" value="KZP33444.1"/>
    <property type="molecule type" value="Genomic_DNA"/>
</dbReference>
<sequence length="325" mass="36251">MEEFGNGSVDRTPHAIQCGHIFCGSCVHSFDPKRCPMCRTPIVIITKLRTEVVDQPLRPTSSPNPANREHPAHCDMCSTNPIRGERYKCLDCPDYDTCSACFCLTEEYHPGHSFIKIRDPSDHIIRSLSAEPEAHHAVCDNCKKTVLGERYKCAECPDYDHCAGCEALPIPKHPPAHVMLKIKSQGSYASFRASKSNGTGSTANIKEDGDAFSRAIKRSKRLLEEELHRGVRPNHQLQARRRNALDDLIAAFSHEQAGSPIGLQPVEPETTPHRRERQPIEAEHTPHGTDLPDVPRHIDGLNPNPPARPSRLRKYASKLGNLIHV</sequence>
<dbReference type="Proteomes" id="UP000076532">
    <property type="component" value="Unassembled WGS sequence"/>
</dbReference>
<gene>
    <name evidence="8" type="ORF">FIBSPDRAFT_1036010</name>
</gene>
<reference evidence="8 9" key="1">
    <citation type="journal article" date="2016" name="Mol. Biol. Evol.">
        <title>Comparative Genomics of Early-Diverging Mushroom-Forming Fungi Provides Insights into the Origins of Lignocellulose Decay Capabilities.</title>
        <authorList>
            <person name="Nagy L.G."/>
            <person name="Riley R."/>
            <person name="Tritt A."/>
            <person name="Adam C."/>
            <person name="Daum C."/>
            <person name="Floudas D."/>
            <person name="Sun H."/>
            <person name="Yadav J.S."/>
            <person name="Pangilinan J."/>
            <person name="Larsson K.H."/>
            <person name="Matsuura K."/>
            <person name="Barry K."/>
            <person name="Labutti K."/>
            <person name="Kuo R."/>
            <person name="Ohm R.A."/>
            <person name="Bhattacharya S.S."/>
            <person name="Shirouzu T."/>
            <person name="Yoshinaga Y."/>
            <person name="Martin F.M."/>
            <person name="Grigoriev I.V."/>
            <person name="Hibbett D.S."/>
        </authorList>
    </citation>
    <scope>NUCLEOTIDE SEQUENCE [LARGE SCALE GENOMIC DNA]</scope>
    <source>
        <strain evidence="8 9">CBS 109695</strain>
    </source>
</reference>
<feature type="region of interest" description="Disordered" evidence="5">
    <location>
        <begin position="256"/>
        <end position="311"/>
    </location>
</feature>
<dbReference type="Pfam" id="PF14634">
    <property type="entry name" value="zf-RING_5"/>
    <property type="match status" value="1"/>
</dbReference>
<evidence type="ECO:0008006" key="10">
    <source>
        <dbReference type="Google" id="ProtNLM"/>
    </source>
</evidence>
<evidence type="ECO:0000259" key="7">
    <source>
        <dbReference type="PROSITE" id="PS50135"/>
    </source>
</evidence>
<evidence type="ECO:0000256" key="4">
    <source>
        <dbReference type="PROSITE-ProRule" id="PRU00228"/>
    </source>
</evidence>
<dbReference type="InterPro" id="IPR000433">
    <property type="entry name" value="Znf_ZZ"/>
</dbReference>
<dbReference type="SMART" id="SM00291">
    <property type="entry name" value="ZnF_ZZ"/>
    <property type="match status" value="2"/>
</dbReference>
<dbReference type="GO" id="GO:0005080">
    <property type="term" value="F:protein kinase C binding"/>
    <property type="evidence" value="ECO:0007669"/>
    <property type="project" value="TreeGrafter"/>
</dbReference>
<feature type="domain" description="ZZ-type" evidence="7">
    <location>
        <begin position="134"/>
        <end position="187"/>
    </location>
</feature>
<dbReference type="AlphaFoldDB" id="A0A166W6R9"/>
<feature type="domain" description="ZZ-type" evidence="7">
    <location>
        <begin position="69"/>
        <end position="122"/>
    </location>
</feature>
<evidence type="ECO:0000256" key="2">
    <source>
        <dbReference type="ARBA" id="ARBA00022771"/>
    </source>
</evidence>
<evidence type="ECO:0000256" key="3">
    <source>
        <dbReference type="ARBA" id="ARBA00022833"/>
    </source>
</evidence>
<dbReference type="STRING" id="436010.A0A166W6R9"/>
<evidence type="ECO:0000313" key="8">
    <source>
        <dbReference type="EMBL" id="KZP33444.1"/>
    </source>
</evidence>
<keyword evidence="9" id="KW-1185">Reference proteome</keyword>
<dbReference type="InterPro" id="IPR052260">
    <property type="entry name" value="Autophagy_Rcpt_SigReg"/>
</dbReference>